<sequence>MPRTLSLVDINNFQEQAVHQTNYQNISCYHAFYKQLPLTKLINKYGSFLKVERFFTSTAHPHPIISRPGTTSAAKPFLPSAHNLHKQLVPQIVETPISVINCCIHNNFHQTGHQLTIIKNAIVTMARFMQTLSSNQAITKLQLKEAFSPKQPILPLSLDPETTSGANPFLPSAHNPTNNLCLTCGNTDICNHCCIFPEPHKTLILLTITALFSNNPEVNCQTHSELRGTKEEKKNLPFHRDILVNRSHQLTQFSRVKTRYHEDFPSLLRNSPLR</sequence>
<gene>
    <name evidence="1" type="ORF">CEXT_733681</name>
</gene>
<protein>
    <submittedName>
        <fullName evidence="1">Uncharacterized protein</fullName>
    </submittedName>
</protein>
<keyword evidence="2" id="KW-1185">Reference proteome</keyword>
<evidence type="ECO:0000313" key="1">
    <source>
        <dbReference type="EMBL" id="GIY91227.1"/>
    </source>
</evidence>
<reference evidence="1 2" key="1">
    <citation type="submission" date="2021-06" db="EMBL/GenBank/DDBJ databases">
        <title>Caerostris extrusa draft genome.</title>
        <authorList>
            <person name="Kono N."/>
            <person name="Arakawa K."/>
        </authorList>
    </citation>
    <scope>NUCLEOTIDE SEQUENCE [LARGE SCALE GENOMIC DNA]</scope>
</reference>
<organism evidence="1 2">
    <name type="scientific">Caerostris extrusa</name>
    <name type="common">Bark spider</name>
    <name type="synonym">Caerostris bankana</name>
    <dbReference type="NCBI Taxonomy" id="172846"/>
    <lineage>
        <taxon>Eukaryota</taxon>
        <taxon>Metazoa</taxon>
        <taxon>Ecdysozoa</taxon>
        <taxon>Arthropoda</taxon>
        <taxon>Chelicerata</taxon>
        <taxon>Arachnida</taxon>
        <taxon>Araneae</taxon>
        <taxon>Araneomorphae</taxon>
        <taxon>Entelegynae</taxon>
        <taxon>Araneoidea</taxon>
        <taxon>Araneidae</taxon>
        <taxon>Caerostris</taxon>
    </lineage>
</organism>
<dbReference type="EMBL" id="BPLR01017391">
    <property type="protein sequence ID" value="GIY91227.1"/>
    <property type="molecule type" value="Genomic_DNA"/>
</dbReference>
<proteinExistence type="predicted"/>
<dbReference type="Proteomes" id="UP001054945">
    <property type="component" value="Unassembled WGS sequence"/>
</dbReference>
<evidence type="ECO:0000313" key="2">
    <source>
        <dbReference type="Proteomes" id="UP001054945"/>
    </source>
</evidence>
<comment type="caution">
    <text evidence="1">The sequence shown here is derived from an EMBL/GenBank/DDBJ whole genome shotgun (WGS) entry which is preliminary data.</text>
</comment>
<accession>A0AAV4X7J5</accession>
<dbReference type="AlphaFoldDB" id="A0AAV4X7J5"/>
<name>A0AAV4X7J5_CAEEX</name>